<sequence>MYGGGEVSRADVDELRRVLAATGSGVRAHERSVVEGVADPAPGVGGAVGATEAHNVFVDRVTHHPRLWLAGGVVAVVLVAAVSAVIASGVTRAGVEAAADPMPTTEVIGSPPTVTNDGPAAEAAALGAQYFAAPQGRDDHPGLHLHGIVASSTHRVLTQFGPGSAQTRVWVAQADDGSFCLIMAVDPDRGASSCTPEEDVVATGVRLDMLVPGGGSIDVSWDLSSGLLAFSPYPEGVRIDDSGSAAGTE</sequence>
<name>A0A495IC91_9MICO</name>
<proteinExistence type="predicted"/>
<organism evidence="2 3">
    <name type="scientific">Frondihabitans australicus</name>
    <dbReference type="NCBI Taxonomy" id="386892"/>
    <lineage>
        <taxon>Bacteria</taxon>
        <taxon>Bacillati</taxon>
        <taxon>Actinomycetota</taxon>
        <taxon>Actinomycetes</taxon>
        <taxon>Micrococcales</taxon>
        <taxon>Microbacteriaceae</taxon>
        <taxon>Frondihabitans</taxon>
    </lineage>
</organism>
<comment type="caution">
    <text evidence="2">The sequence shown here is derived from an EMBL/GenBank/DDBJ whole genome shotgun (WGS) entry which is preliminary data.</text>
</comment>
<evidence type="ECO:0000256" key="1">
    <source>
        <dbReference type="SAM" id="Phobius"/>
    </source>
</evidence>
<dbReference type="AlphaFoldDB" id="A0A495IC91"/>
<keyword evidence="3" id="KW-1185">Reference proteome</keyword>
<gene>
    <name evidence="2" type="ORF">C8E83_0716</name>
</gene>
<evidence type="ECO:0000313" key="3">
    <source>
        <dbReference type="Proteomes" id="UP000280008"/>
    </source>
</evidence>
<keyword evidence="1" id="KW-0472">Membrane</keyword>
<accession>A0A495IC91</accession>
<feature type="transmembrane region" description="Helical" evidence="1">
    <location>
        <begin position="67"/>
        <end position="87"/>
    </location>
</feature>
<protein>
    <submittedName>
        <fullName evidence="2">Uncharacterized protein</fullName>
    </submittedName>
</protein>
<reference evidence="2 3" key="1">
    <citation type="submission" date="2018-10" db="EMBL/GenBank/DDBJ databases">
        <title>Sequencing the genomes of 1000 actinobacteria strains.</title>
        <authorList>
            <person name="Klenk H.-P."/>
        </authorList>
    </citation>
    <scope>NUCLEOTIDE SEQUENCE [LARGE SCALE GENOMIC DNA]</scope>
    <source>
        <strain evidence="2 3">DSM 17894</strain>
    </source>
</reference>
<keyword evidence="1" id="KW-0812">Transmembrane</keyword>
<keyword evidence="1" id="KW-1133">Transmembrane helix</keyword>
<dbReference type="EMBL" id="RBKS01000001">
    <property type="protein sequence ID" value="RKR73623.1"/>
    <property type="molecule type" value="Genomic_DNA"/>
</dbReference>
<evidence type="ECO:0000313" key="2">
    <source>
        <dbReference type="EMBL" id="RKR73623.1"/>
    </source>
</evidence>
<dbReference type="Proteomes" id="UP000280008">
    <property type="component" value="Unassembled WGS sequence"/>
</dbReference>